<feature type="domain" description="Fibronectin type-III" evidence="2">
    <location>
        <begin position="90"/>
        <end position="188"/>
    </location>
</feature>
<name>A0A7K8E227_LEURO</name>
<dbReference type="EMBL" id="VZTC01002569">
    <property type="protein sequence ID" value="NXB44840.1"/>
    <property type="molecule type" value="Genomic_DNA"/>
</dbReference>
<dbReference type="InterPro" id="IPR013783">
    <property type="entry name" value="Ig-like_fold"/>
</dbReference>
<feature type="non-terminal residue" evidence="3">
    <location>
        <position position="240"/>
    </location>
</feature>
<keyword evidence="4" id="KW-1185">Reference proteome</keyword>
<comment type="caution">
    <text evidence="3">The sequence shown here is derived from an EMBL/GenBank/DDBJ whole genome shotgun (WGS) entry which is preliminary data.</text>
</comment>
<evidence type="ECO:0000313" key="3">
    <source>
        <dbReference type="EMBL" id="NXB44840.1"/>
    </source>
</evidence>
<dbReference type="AlphaFoldDB" id="A0A7K8E227"/>
<dbReference type="PANTHER" id="PTHR20859">
    <property type="entry name" value="INTERFERON/INTERLEUKIN RECEPTOR"/>
    <property type="match status" value="1"/>
</dbReference>
<feature type="transmembrane region" description="Helical" evidence="1">
    <location>
        <begin position="193"/>
        <end position="218"/>
    </location>
</feature>
<organism evidence="3 4">
    <name type="scientific">Leucopsar rothschildi</name>
    <name type="common">Bali myna</name>
    <name type="synonym">Rothschild's mynah</name>
    <dbReference type="NCBI Taxonomy" id="127929"/>
    <lineage>
        <taxon>Eukaryota</taxon>
        <taxon>Metazoa</taxon>
        <taxon>Chordata</taxon>
        <taxon>Craniata</taxon>
        <taxon>Vertebrata</taxon>
        <taxon>Euteleostomi</taxon>
        <taxon>Archelosauria</taxon>
        <taxon>Archosauria</taxon>
        <taxon>Dinosauria</taxon>
        <taxon>Saurischia</taxon>
        <taxon>Theropoda</taxon>
        <taxon>Coelurosauria</taxon>
        <taxon>Aves</taxon>
        <taxon>Neognathae</taxon>
        <taxon>Neoaves</taxon>
        <taxon>Telluraves</taxon>
        <taxon>Australaves</taxon>
        <taxon>Passeriformes</taxon>
        <taxon>Sturnidae</taxon>
        <taxon>Leucopsar</taxon>
    </lineage>
</organism>
<evidence type="ECO:0000256" key="1">
    <source>
        <dbReference type="SAM" id="Phobius"/>
    </source>
</evidence>
<keyword evidence="1" id="KW-0812">Transmembrane</keyword>
<proteinExistence type="predicted"/>
<dbReference type="Pfam" id="PF09294">
    <property type="entry name" value="Interfer-bind"/>
    <property type="match status" value="1"/>
</dbReference>
<dbReference type="Gene3D" id="2.60.40.10">
    <property type="entry name" value="Immunoglobulins"/>
    <property type="match status" value="1"/>
</dbReference>
<dbReference type="GO" id="GO:0004896">
    <property type="term" value="F:cytokine receptor activity"/>
    <property type="evidence" value="ECO:0007669"/>
    <property type="project" value="TreeGrafter"/>
</dbReference>
<dbReference type="PANTHER" id="PTHR20859:SF46">
    <property type="entry name" value="INTERFERON GAMMA RECEPTOR 2"/>
    <property type="match status" value="1"/>
</dbReference>
<keyword evidence="1" id="KW-1133">Transmembrane helix</keyword>
<dbReference type="Proteomes" id="UP000522331">
    <property type="component" value="Unassembled WGS sequence"/>
</dbReference>
<dbReference type="PROSITE" id="PS50853">
    <property type="entry name" value="FN3"/>
    <property type="match status" value="1"/>
</dbReference>
<evidence type="ECO:0000259" key="2">
    <source>
        <dbReference type="PROSITE" id="PS50853"/>
    </source>
</evidence>
<sequence length="240" mass="26889">EIYSYNFQSLLRWSPVTVENGSVLYTAQYRTGSYQHWSGMGCAQTPLTHCGLPPELGRRWTVQTRVRAELGRLSSAWVQSPAFVPERDTTLGPPRVNSVSASPDSLLISASPPVPPEHGDSLQFLVSYWENSTPAAKHELRVPHTLFQIGNLKESTVYCFSIQVELKIFSGHLLGEHRAPECHTTALSEATRAGYIIALFLGAFLALNLMVAALLFVWKHHQKIKYWAQPPLHIPSHFEE</sequence>
<keyword evidence="1" id="KW-0472">Membrane</keyword>
<reference evidence="3 4" key="1">
    <citation type="submission" date="2019-09" db="EMBL/GenBank/DDBJ databases">
        <title>Bird 10,000 Genomes (B10K) Project - Family phase.</title>
        <authorList>
            <person name="Zhang G."/>
        </authorList>
    </citation>
    <scope>NUCLEOTIDE SEQUENCE [LARGE SCALE GENOMIC DNA]</scope>
    <source>
        <strain evidence="3">B10K-DU-002-02</strain>
        <tissue evidence="3">Muscle</tissue>
    </source>
</reference>
<dbReference type="InterPro" id="IPR036116">
    <property type="entry name" value="FN3_sf"/>
</dbReference>
<dbReference type="SUPFAM" id="SSF49265">
    <property type="entry name" value="Fibronectin type III"/>
    <property type="match status" value="2"/>
</dbReference>
<dbReference type="InterPro" id="IPR050650">
    <property type="entry name" value="Type-II_Cytokine-TF_Rcpt"/>
</dbReference>
<dbReference type="InterPro" id="IPR003961">
    <property type="entry name" value="FN3_dom"/>
</dbReference>
<feature type="non-terminal residue" evidence="3">
    <location>
        <position position="1"/>
    </location>
</feature>
<dbReference type="CDD" id="cd00063">
    <property type="entry name" value="FN3"/>
    <property type="match status" value="1"/>
</dbReference>
<protein>
    <submittedName>
        <fullName evidence="3">INGR2 protein</fullName>
    </submittedName>
</protein>
<accession>A0A7K8E227</accession>
<gene>
    <name evidence="3" type="primary">Ifngr2</name>
    <name evidence="3" type="ORF">LEUROT_R15667</name>
</gene>
<dbReference type="GO" id="GO:0005886">
    <property type="term" value="C:plasma membrane"/>
    <property type="evidence" value="ECO:0007669"/>
    <property type="project" value="TreeGrafter"/>
</dbReference>
<dbReference type="InterPro" id="IPR015373">
    <property type="entry name" value="Interferon/interleukin_rcp_dom"/>
</dbReference>
<evidence type="ECO:0000313" key="4">
    <source>
        <dbReference type="Proteomes" id="UP000522331"/>
    </source>
</evidence>
<dbReference type="Pfam" id="PF01108">
    <property type="entry name" value="Tissue_fac"/>
    <property type="match status" value="1"/>
</dbReference>